<proteinExistence type="predicted"/>
<evidence type="ECO:0000313" key="2">
    <source>
        <dbReference type="EMBL" id="KAG0537447.1"/>
    </source>
</evidence>
<feature type="region of interest" description="Disordered" evidence="1">
    <location>
        <begin position="1"/>
        <end position="49"/>
    </location>
</feature>
<gene>
    <name evidence="2" type="ORF">BDA96_03G149300</name>
</gene>
<organism evidence="2 3">
    <name type="scientific">Sorghum bicolor</name>
    <name type="common">Sorghum</name>
    <name type="synonym">Sorghum vulgare</name>
    <dbReference type="NCBI Taxonomy" id="4558"/>
    <lineage>
        <taxon>Eukaryota</taxon>
        <taxon>Viridiplantae</taxon>
        <taxon>Streptophyta</taxon>
        <taxon>Embryophyta</taxon>
        <taxon>Tracheophyta</taxon>
        <taxon>Spermatophyta</taxon>
        <taxon>Magnoliopsida</taxon>
        <taxon>Liliopsida</taxon>
        <taxon>Poales</taxon>
        <taxon>Poaceae</taxon>
        <taxon>PACMAD clade</taxon>
        <taxon>Panicoideae</taxon>
        <taxon>Andropogonodae</taxon>
        <taxon>Andropogoneae</taxon>
        <taxon>Sorghinae</taxon>
        <taxon>Sorghum</taxon>
    </lineage>
</organism>
<reference evidence="2" key="1">
    <citation type="journal article" date="2019" name="BMC Genomics">
        <title>A new reference genome for Sorghum bicolor reveals high levels of sequence similarity between sweet and grain genotypes: implications for the genetics of sugar metabolism.</title>
        <authorList>
            <person name="Cooper E.A."/>
            <person name="Brenton Z.W."/>
            <person name="Flinn B.S."/>
            <person name="Jenkins J."/>
            <person name="Shu S."/>
            <person name="Flowers D."/>
            <person name="Luo F."/>
            <person name="Wang Y."/>
            <person name="Xia P."/>
            <person name="Barry K."/>
            <person name="Daum C."/>
            <person name="Lipzen A."/>
            <person name="Yoshinaga Y."/>
            <person name="Schmutz J."/>
            <person name="Saski C."/>
            <person name="Vermerris W."/>
            <person name="Kresovich S."/>
        </authorList>
    </citation>
    <scope>NUCLEOTIDE SEQUENCE</scope>
</reference>
<dbReference type="AlphaFoldDB" id="A0A921UMA6"/>
<evidence type="ECO:0000313" key="3">
    <source>
        <dbReference type="Proteomes" id="UP000807115"/>
    </source>
</evidence>
<name>A0A921UMA6_SORBI</name>
<dbReference type="EMBL" id="CM027682">
    <property type="protein sequence ID" value="KAG0537447.1"/>
    <property type="molecule type" value="Genomic_DNA"/>
</dbReference>
<accession>A0A921UMA6</accession>
<dbReference type="Proteomes" id="UP000807115">
    <property type="component" value="Chromosome 3"/>
</dbReference>
<comment type="caution">
    <text evidence="2">The sequence shown here is derived from an EMBL/GenBank/DDBJ whole genome shotgun (WGS) entry which is preliminary data.</text>
</comment>
<evidence type="ECO:0000256" key="1">
    <source>
        <dbReference type="SAM" id="MobiDB-lite"/>
    </source>
</evidence>
<sequence>MSWHSIAVAPYPRGSAAVDATHSTTDAAKPPLLRPCRHQFTMRAPQGKP</sequence>
<protein>
    <submittedName>
        <fullName evidence="2">Uncharacterized protein</fullName>
    </submittedName>
</protein>
<reference evidence="2" key="2">
    <citation type="submission" date="2020-10" db="EMBL/GenBank/DDBJ databases">
        <authorList>
            <person name="Cooper E.A."/>
            <person name="Brenton Z.W."/>
            <person name="Flinn B.S."/>
            <person name="Jenkins J."/>
            <person name="Shu S."/>
            <person name="Flowers D."/>
            <person name="Luo F."/>
            <person name="Wang Y."/>
            <person name="Xia P."/>
            <person name="Barry K."/>
            <person name="Daum C."/>
            <person name="Lipzen A."/>
            <person name="Yoshinaga Y."/>
            <person name="Schmutz J."/>
            <person name="Saski C."/>
            <person name="Vermerris W."/>
            <person name="Kresovich S."/>
        </authorList>
    </citation>
    <scope>NUCLEOTIDE SEQUENCE</scope>
</reference>